<dbReference type="Proteomes" id="UP000077412">
    <property type="component" value="Chromosome"/>
</dbReference>
<sequence length="228" mass="26046">MFKEFFDFKKLKKEWIYFGAITFVLVLVSLYCAHAWGYNKASILLDDKKITAYEINEEIESLKNDLAVIEEKVADAGEEQSNKQAELSQMNSEYEEVTSIINQRDDVQKDYDSLLQQVEEKDEEIKALNQHISDKQKELDKITKGIVIKKKEPRVLVAGVFIAGKDIPPGRYKVEPNRGSGNYFVNGGAKVNIILGKGDDFYLPEYVFELDEGDEIEATLSVKYILVE</sequence>
<keyword evidence="4" id="KW-1185">Reference proteome</keyword>
<accession>A0A1B1Z0P1</accession>
<keyword evidence="2" id="KW-0812">Transmembrane</keyword>
<evidence type="ECO:0000256" key="2">
    <source>
        <dbReference type="SAM" id="Phobius"/>
    </source>
</evidence>
<feature type="coiled-coil region" evidence="1">
    <location>
        <begin position="45"/>
        <end position="79"/>
    </location>
</feature>
<dbReference type="EMBL" id="CP016761">
    <property type="protein sequence ID" value="ANX10970.1"/>
    <property type="molecule type" value="Genomic_DNA"/>
</dbReference>
<reference evidence="3 4" key="1">
    <citation type="submission" date="2016-08" db="EMBL/GenBank/DDBJ databases">
        <title>Complete genome sequence of Fictibacillus arsenicus G25-54, a strain with toxicity to nematodes and a potential arsenic-resistance activity.</title>
        <authorList>
            <person name="Zheng Z."/>
        </authorList>
    </citation>
    <scope>NUCLEOTIDE SEQUENCE [LARGE SCALE GENOMIC DNA]</scope>
    <source>
        <strain evidence="3 4">G25-54</strain>
    </source>
</reference>
<name>A0A1B1Z0P1_9BACL</name>
<organism evidence="3 4">
    <name type="scientific">Fictibacillus arsenicus</name>
    <dbReference type="NCBI Taxonomy" id="255247"/>
    <lineage>
        <taxon>Bacteria</taxon>
        <taxon>Bacillati</taxon>
        <taxon>Bacillota</taxon>
        <taxon>Bacilli</taxon>
        <taxon>Bacillales</taxon>
        <taxon>Fictibacillaceae</taxon>
        <taxon>Fictibacillus</taxon>
    </lineage>
</organism>
<gene>
    <name evidence="3" type="ORF">ABE41_003045</name>
</gene>
<keyword evidence="2" id="KW-0472">Membrane</keyword>
<evidence type="ECO:0000313" key="3">
    <source>
        <dbReference type="EMBL" id="ANX10970.1"/>
    </source>
</evidence>
<feature type="coiled-coil region" evidence="1">
    <location>
        <begin position="104"/>
        <end position="138"/>
    </location>
</feature>
<keyword evidence="1" id="KW-0175">Coiled coil</keyword>
<dbReference type="AlphaFoldDB" id="A0A1B1Z0P1"/>
<protein>
    <submittedName>
        <fullName evidence="3">Uncharacterized protein</fullName>
    </submittedName>
</protein>
<feature type="transmembrane region" description="Helical" evidence="2">
    <location>
        <begin position="15"/>
        <end position="38"/>
    </location>
</feature>
<keyword evidence="2" id="KW-1133">Transmembrane helix</keyword>
<evidence type="ECO:0000256" key="1">
    <source>
        <dbReference type="SAM" id="Coils"/>
    </source>
</evidence>
<proteinExistence type="predicted"/>
<dbReference type="KEGG" id="far:ABE41_003045"/>
<dbReference type="RefSeq" id="WP_066286381.1">
    <property type="nucleotide sequence ID" value="NZ_CP016761.1"/>
</dbReference>
<dbReference type="OrthoDB" id="1650483at2"/>
<evidence type="ECO:0000313" key="4">
    <source>
        <dbReference type="Proteomes" id="UP000077412"/>
    </source>
</evidence>